<feature type="domain" description="NADH:quinone oxidoreductase/Mrp antiporter transmembrane" evidence="6">
    <location>
        <begin position="138"/>
        <end position="422"/>
    </location>
</feature>
<keyword evidence="2 5" id="KW-0812">Transmembrane</keyword>
<name>A0A6J6ZNB3_9ZZZZ</name>
<feature type="domain" description="NADH-Ubiquinone oxidoreductase (complex I) chain 5 N-terminal" evidence="7">
    <location>
        <begin position="70"/>
        <end position="120"/>
    </location>
</feature>
<dbReference type="EMBL" id="CAFABH010000003">
    <property type="protein sequence ID" value="CAB4821366.1"/>
    <property type="molecule type" value="Genomic_DNA"/>
</dbReference>
<dbReference type="AlphaFoldDB" id="A0A6J6ZNB3"/>
<feature type="transmembrane region" description="Helical" evidence="5">
    <location>
        <begin position="249"/>
        <end position="266"/>
    </location>
</feature>
<dbReference type="InterPro" id="IPR003945">
    <property type="entry name" value="NU5C-like"/>
</dbReference>
<evidence type="ECO:0000256" key="4">
    <source>
        <dbReference type="ARBA" id="ARBA00023136"/>
    </source>
</evidence>
<dbReference type="GO" id="GO:0003954">
    <property type="term" value="F:NADH dehydrogenase activity"/>
    <property type="evidence" value="ECO:0007669"/>
    <property type="project" value="TreeGrafter"/>
</dbReference>
<dbReference type="GO" id="GO:0008137">
    <property type="term" value="F:NADH dehydrogenase (ubiquinone) activity"/>
    <property type="evidence" value="ECO:0007669"/>
    <property type="project" value="InterPro"/>
</dbReference>
<dbReference type="NCBIfam" id="TIGR01974">
    <property type="entry name" value="NDH_I_L"/>
    <property type="match status" value="1"/>
</dbReference>
<dbReference type="InterPro" id="IPR001516">
    <property type="entry name" value="Proton_antipo_N"/>
</dbReference>
<dbReference type="Gene3D" id="1.20.5.2700">
    <property type="match status" value="1"/>
</dbReference>
<keyword evidence="4 5" id="KW-0472">Membrane</keyword>
<comment type="subcellular location">
    <subcellularLocation>
        <location evidence="1">Membrane</location>
        <topology evidence="1">Multi-pass membrane protein</topology>
    </subcellularLocation>
</comment>
<dbReference type="PANTHER" id="PTHR42829:SF2">
    <property type="entry name" value="NADH-UBIQUINONE OXIDOREDUCTASE CHAIN 5"/>
    <property type="match status" value="1"/>
</dbReference>
<evidence type="ECO:0000313" key="8">
    <source>
        <dbReference type="EMBL" id="CAB4821366.1"/>
    </source>
</evidence>
<feature type="transmembrane region" description="Helical" evidence="5">
    <location>
        <begin position="182"/>
        <end position="203"/>
    </location>
</feature>
<evidence type="ECO:0000256" key="2">
    <source>
        <dbReference type="ARBA" id="ARBA00022692"/>
    </source>
</evidence>
<feature type="transmembrane region" description="Helical" evidence="5">
    <location>
        <begin position="415"/>
        <end position="438"/>
    </location>
</feature>
<dbReference type="Pfam" id="PF00662">
    <property type="entry name" value="Proton_antipo_N"/>
    <property type="match status" value="1"/>
</dbReference>
<feature type="transmembrane region" description="Helical" evidence="5">
    <location>
        <begin position="458"/>
        <end position="478"/>
    </location>
</feature>
<accession>A0A6J6ZNB3</accession>
<dbReference type="GO" id="GO:0042773">
    <property type="term" value="P:ATP synthesis coupled electron transport"/>
    <property type="evidence" value="ECO:0007669"/>
    <property type="project" value="InterPro"/>
</dbReference>
<dbReference type="GO" id="GO:0016020">
    <property type="term" value="C:membrane"/>
    <property type="evidence" value="ECO:0007669"/>
    <property type="project" value="UniProtKB-SubCell"/>
</dbReference>
<feature type="transmembrane region" description="Helical" evidence="5">
    <location>
        <begin position="30"/>
        <end position="50"/>
    </location>
</feature>
<feature type="transmembrane region" description="Helical" evidence="5">
    <location>
        <begin position="373"/>
        <end position="395"/>
    </location>
</feature>
<dbReference type="PANTHER" id="PTHR42829">
    <property type="entry name" value="NADH-UBIQUINONE OXIDOREDUCTASE CHAIN 5"/>
    <property type="match status" value="1"/>
</dbReference>
<feature type="transmembrane region" description="Helical" evidence="5">
    <location>
        <begin position="119"/>
        <end position="136"/>
    </location>
</feature>
<dbReference type="InterPro" id="IPR018393">
    <property type="entry name" value="NADHpl_OxRdtase_5_subgr"/>
</dbReference>
<proteinExistence type="predicted"/>
<sequence length="629" mass="67044">MTSNSLVYLIALPLFGSAVLLLAGRRSDRWGHLLATALSAGSFGIGLMQFSQMLSRSNEQRAVSQKLFSWISVGSFQVDAGLMLDQLSICFVLLITGVGTLIHIYSIAYMSHDHDRRRFFAFLNFFIAAMLLLVLGDSYLNLYVGWEGVGLASYLLIGFWNQKPTYATAAKKAFIANRVGDMGLSLAIMIAFATLGTVSFAGVKEHASQASTGALTAIGIMLLVAATGKSAQFPLQSWLGDAMAGPTPVSALIHAATMVTAGVYLITRSNFIFDAAPTAQLCVAIIGAITLLFGAVIGMAKDDIKKALAASTMSQIGYMVLGAGLGPAGYAFAIMHLLTHGFFKAGMFLGAGSVMHGMDDEVNMRRYGGLSKFMPITFATFGLGYLAIIGVPPFAGFYSKDKIIEVAFNAGGIKGITLGVAALLGAAITAFYMTRVVILTFAGSKRWDDKAHPHESPFLMWGPMALLALGSVTSGFLFTHGDALRNWLAPVVEQIPAHEGELLSPMIVSILALVLVVLGVSLAVIKYFLNEVPETVPENVTIFTKLARRDLLQDAFNEAAFMRPGQSLTRALVKTDVAVIDGAVRGIARLASGSGKALRTTQTGFVRSYAMWILLGAIALIAAIWMVTL</sequence>
<evidence type="ECO:0000256" key="1">
    <source>
        <dbReference type="ARBA" id="ARBA00004141"/>
    </source>
</evidence>
<dbReference type="PRINTS" id="PR01434">
    <property type="entry name" value="NADHDHGNASE5"/>
</dbReference>
<feature type="transmembrane region" description="Helical" evidence="5">
    <location>
        <begin position="86"/>
        <end position="107"/>
    </location>
</feature>
<protein>
    <submittedName>
        <fullName evidence="8">Unannotated protein</fullName>
    </submittedName>
</protein>
<evidence type="ECO:0000259" key="6">
    <source>
        <dbReference type="Pfam" id="PF00361"/>
    </source>
</evidence>
<feature type="transmembrane region" description="Helical" evidence="5">
    <location>
        <begin position="6"/>
        <end position="23"/>
    </location>
</feature>
<evidence type="ECO:0000256" key="3">
    <source>
        <dbReference type="ARBA" id="ARBA00022989"/>
    </source>
</evidence>
<gene>
    <name evidence="8" type="ORF">UFOPK3174_00243</name>
</gene>
<organism evidence="8">
    <name type="scientific">freshwater metagenome</name>
    <dbReference type="NCBI Taxonomy" id="449393"/>
    <lineage>
        <taxon>unclassified sequences</taxon>
        <taxon>metagenomes</taxon>
        <taxon>ecological metagenomes</taxon>
    </lineage>
</organism>
<dbReference type="Pfam" id="PF00361">
    <property type="entry name" value="Proton_antipo_M"/>
    <property type="match status" value="1"/>
</dbReference>
<feature type="transmembrane region" description="Helical" evidence="5">
    <location>
        <begin position="209"/>
        <end position="228"/>
    </location>
</feature>
<dbReference type="PRINTS" id="PR01435">
    <property type="entry name" value="NPOXDRDTASE5"/>
</dbReference>
<dbReference type="NCBIfam" id="NF005141">
    <property type="entry name" value="PRK06590.1"/>
    <property type="match status" value="1"/>
</dbReference>
<keyword evidence="3 5" id="KW-1133">Transmembrane helix</keyword>
<dbReference type="GO" id="GO:0015990">
    <property type="term" value="P:electron transport coupled proton transport"/>
    <property type="evidence" value="ECO:0007669"/>
    <property type="project" value="TreeGrafter"/>
</dbReference>
<evidence type="ECO:0000259" key="7">
    <source>
        <dbReference type="Pfam" id="PF00662"/>
    </source>
</evidence>
<feature type="transmembrane region" description="Helical" evidence="5">
    <location>
        <begin position="506"/>
        <end position="529"/>
    </location>
</feature>
<feature type="transmembrane region" description="Helical" evidence="5">
    <location>
        <begin position="278"/>
        <end position="300"/>
    </location>
</feature>
<reference evidence="8" key="1">
    <citation type="submission" date="2020-05" db="EMBL/GenBank/DDBJ databases">
        <authorList>
            <person name="Chiriac C."/>
            <person name="Salcher M."/>
            <person name="Ghai R."/>
            <person name="Kavagutti S V."/>
        </authorList>
    </citation>
    <scope>NUCLEOTIDE SEQUENCE</scope>
</reference>
<dbReference type="InterPro" id="IPR001750">
    <property type="entry name" value="ND/Mrp_TM"/>
</dbReference>
<evidence type="ECO:0000256" key="5">
    <source>
        <dbReference type="SAM" id="Phobius"/>
    </source>
</evidence>
<feature type="transmembrane region" description="Helical" evidence="5">
    <location>
        <begin position="609"/>
        <end position="628"/>
    </location>
</feature>